<sequence length="171" mass="17789">MAPDLGQWAVRPPDGPTSLAQVNDEPAAPHVPSGSSGGHGEGRSVRRGRDTARDVAAAVCAVQALSLVGFVVFYLVELVQGAGDDPTRVVMSALLILVFAVGIGALARGWWRGANWPNTPTIVWDLLLLPVAWSLFQAGRALVALLVGGVAVVGIVAAVRADTSEEPLRPE</sequence>
<feature type="transmembrane region" description="Helical" evidence="2">
    <location>
        <begin position="55"/>
        <end position="76"/>
    </location>
</feature>
<evidence type="ECO:0000256" key="2">
    <source>
        <dbReference type="SAM" id="Phobius"/>
    </source>
</evidence>
<name>A0ABP8YA39_9MICO</name>
<accession>A0ABP8YA39</accession>
<organism evidence="3 4">
    <name type="scientific">Pedococcus ginsenosidimutans</name>
    <dbReference type="NCBI Taxonomy" id="490570"/>
    <lineage>
        <taxon>Bacteria</taxon>
        <taxon>Bacillati</taxon>
        <taxon>Actinomycetota</taxon>
        <taxon>Actinomycetes</taxon>
        <taxon>Micrococcales</taxon>
        <taxon>Intrasporangiaceae</taxon>
        <taxon>Pedococcus</taxon>
    </lineage>
</organism>
<keyword evidence="2" id="KW-0812">Transmembrane</keyword>
<protein>
    <recommendedName>
        <fullName evidence="5">Integral membrane protein</fullName>
    </recommendedName>
</protein>
<keyword evidence="2" id="KW-1133">Transmembrane helix</keyword>
<proteinExistence type="predicted"/>
<dbReference type="EMBL" id="BAABLO010000011">
    <property type="protein sequence ID" value="GAA4724532.1"/>
    <property type="molecule type" value="Genomic_DNA"/>
</dbReference>
<feature type="transmembrane region" description="Helical" evidence="2">
    <location>
        <begin position="88"/>
        <end position="107"/>
    </location>
</feature>
<evidence type="ECO:0008006" key="5">
    <source>
        <dbReference type="Google" id="ProtNLM"/>
    </source>
</evidence>
<keyword evidence="4" id="KW-1185">Reference proteome</keyword>
<evidence type="ECO:0000313" key="3">
    <source>
        <dbReference type="EMBL" id="GAA4724532.1"/>
    </source>
</evidence>
<feature type="transmembrane region" description="Helical" evidence="2">
    <location>
        <begin position="142"/>
        <end position="159"/>
    </location>
</feature>
<keyword evidence="2" id="KW-0472">Membrane</keyword>
<comment type="caution">
    <text evidence="3">The sequence shown here is derived from an EMBL/GenBank/DDBJ whole genome shotgun (WGS) entry which is preliminary data.</text>
</comment>
<reference evidence="4" key="1">
    <citation type="journal article" date="2019" name="Int. J. Syst. Evol. Microbiol.">
        <title>The Global Catalogue of Microorganisms (GCM) 10K type strain sequencing project: providing services to taxonomists for standard genome sequencing and annotation.</title>
        <authorList>
            <consortium name="The Broad Institute Genomics Platform"/>
            <consortium name="The Broad Institute Genome Sequencing Center for Infectious Disease"/>
            <person name="Wu L."/>
            <person name="Ma J."/>
        </authorList>
    </citation>
    <scope>NUCLEOTIDE SEQUENCE [LARGE SCALE GENOMIC DNA]</scope>
    <source>
        <strain evidence="4">JCM 18961</strain>
    </source>
</reference>
<dbReference type="Proteomes" id="UP001500556">
    <property type="component" value="Unassembled WGS sequence"/>
</dbReference>
<feature type="region of interest" description="Disordered" evidence="1">
    <location>
        <begin position="1"/>
        <end position="47"/>
    </location>
</feature>
<evidence type="ECO:0000256" key="1">
    <source>
        <dbReference type="SAM" id="MobiDB-lite"/>
    </source>
</evidence>
<gene>
    <name evidence="3" type="ORF">GCM10025782_23220</name>
</gene>
<evidence type="ECO:0000313" key="4">
    <source>
        <dbReference type="Proteomes" id="UP001500556"/>
    </source>
</evidence>